<dbReference type="AlphaFoldDB" id="A0ABC8LQK8"/>
<dbReference type="EMBL" id="CAKOAT010668487">
    <property type="protein sequence ID" value="CAH8385631.1"/>
    <property type="molecule type" value="Genomic_DNA"/>
</dbReference>
<keyword evidence="2" id="KW-1185">Reference proteome</keyword>
<name>A0ABC8LQK8_ERUVS</name>
<evidence type="ECO:0000313" key="1">
    <source>
        <dbReference type="EMBL" id="CAH8385631.1"/>
    </source>
</evidence>
<dbReference type="Proteomes" id="UP001642260">
    <property type="component" value="Unassembled WGS sequence"/>
</dbReference>
<gene>
    <name evidence="1" type="ORF">ERUC_LOCUS38114</name>
</gene>
<evidence type="ECO:0000313" key="2">
    <source>
        <dbReference type="Proteomes" id="UP001642260"/>
    </source>
</evidence>
<accession>A0ABC8LQK8</accession>
<proteinExistence type="predicted"/>
<protein>
    <submittedName>
        <fullName evidence="1">Uncharacterized protein</fullName>
    </submittedName>
</protein>
<sequence length="191" mass="20776">MLPTSKPLFGAVKLELPSFQYSETSALDQWKTTPSPPHSDPLDSVDAYIQSPPPLEIEQSSDTGLLDMLLSSAKIKTSARRSLALPEITIPTQLTADSAGNVVKTEELDQVWEPKRVDVTWPDVLLASSWLYQQGCLGIVRDSSSMNDELAFLLGGEDTENSYVTVASSSGQTQQGVGSCTWTNMPLVWSL</sequence>
<organism evidence="1 2">
    <name type="scientific">Eruca vesicaria subsp. sativa</name>
    <name type="common">Garden rocket</name>
    <name type="synonym">Eruca sativa</name>
    <dbReference type="NCBI Taxonomy" id="29727"/>
    <lineage>
        <taxon>Eukaryota</taxon>
        <taxon>Viridiplantae</taxon>
        <taxon>Streptophyta</taxon>
        <taxon>Embryophyta</taxon>
        <taxon>Tracheophyta</taxon>
        <taxon>Spermatophyta</taxon>
        <taxon>Magnoliopsida</taxon>
        <taxon>eudicotyledons</taxon>
        <taxon>Gunneridae</taxon>
        <taxon>Pentapetalae</taxon>
        <taxon>rosids</taxon>
        <taxon>malvids</taxon>
        <taxon>Brassicales</taxon>
        <taxon>Brassicaceae</taxon>
        <taxon>Brassiceae</taxon>
        <taxon>Eruca</taxon>
    </lineage>
</organism>
<reference evidence="1 2" key="1">
    <citation type="submission" date="2022-03" db="EMBL/GenBank/DDBJ databases">
        <authorList>
            <person name="Macdonald S."/>
            <person name="Ahmed S."/>
            <person name="Newling K."/>
        </authorList>
    </citation>
    <scope>NUCLEOTIDE SEQUENCE [LARGE SCALE GENOMIC DNA]</scope>
</reference>
<comment type="caution">
    <text evidence="1">The sequence shown here is derived from an EMBL/GenBank/DDBJ whole genome shotgun (WGS) entry which is preliminary data.</text>
</comment>